<comment type="similarity">
    <text evidence="2">Belongs to the NET family.</text>
</comment>
<feature type="coiled-coil region" evidence="3">
    <location>
        <begin position="1263"/>
        <end position="1304"/>
    </location>
</feature>
<feature type="domain" description="NAB" evidence="5">
    <location>
        <begin position="13"/>
        <end position="93"/>
    </location>
</feature>
<evidence type="ECO:0000256" key="1">
    <source>
        <dbReference type="ARBA" id="ARBA00023054"/>
    </source>
</evidence>
<sequence>MAKPVHADSGRMYSWWWDSHISPKNSKWLQENLSDMDVKIKHMIKLIEEDADSFARRAEMYYKKRPELLKLIEEFYRAYRALAERYDHATGVLCQAHRCMAEAFPNQVPPDLDDSAVPVNSTNPEDSFVGNKDFNIDFLVQFLRKEFRKLEAEKEASHIQYQQHIVKMIAMENDIEHAQDETLKQKLATVEEEKEDLMGQYMKSLETISGPEDKLADVDKSSQDVTEQFKRTENEVEILKRELEKTTKQKESASHECIQLPVKDQQMECKMLSQLDELVQENEVGKLWSSVQKEHLKSMETKNATQDLQDLLLRSQEEMGALKSFNQDLQEQIRKANEENKNLKVMNSSSSSLIDSLRGETNSLREIIRKLEKEIEIQVEEHNALHQEIYLFKEKMNMLKEKYQLVMEQVQSVGLDPESVRSYVKKLQDEKSRLREFCDRILRKNASILEKNTLLENSVSYLNSELEEAKQKVQDEQSKWRELCDQKLRENSTLLEKNAVLENSVAGLNSKLLEVKQELRDEKIKLMDFNDETCRKNADLLEKNAFLENFVCCLTSELEGVKQKLQDEKAFVRESLDETILEKVSLLEKNALLEDSVSHSQKELEEVQETLKASEESIDSLICQLEVATKNSKALEEKSDILQNSLSIAYAEIEWLRIMLKKSEDSWFFLLNEKLALITERESLSYQLDMTKRMLEESDLKCEDLERKCSSFDRKRDENSISVELSKTRVAVLESQVLLLHQEALTRNREIKEELDKALNFHFEIFILKNCIKDLGEKNLSMSFECRRLTEAFEFSEKQKNLVEKSMSQKVLGLQSSLSRNTDENSQLIIEKLVLSTVMREMQLEAMRAVIERDSLYQDLRVQSEKCILSWNMLQEVNREAEIREQKLANNLLKEKHEVELWEARATDFFCKMMISNICEALFVEKVHEFAQSNNDEKEMIGQRIRFLEEENVRLTSKLDKPTEVPQKDRTVSSHKERLRADSEEIQDIKLIMHLQSVSTSPIDEAAQPAMRGFPPESSTSSPKSEDRMREIEGLRLRRHNSRRLNDPKIRNLSQRREATKHTKRQWKKSAQNPIHLESEILTKDIVLDQMSEHANFGLTQKENIIGSDDRMLELWETTDISGSIDLTVGMSRKTVHASLESFSGKELAVDKVEVSGMSPKETRRGGRTLQRILERLKADAQKLTNVQITVHDLKRKVVVNERISMGRAEEYMVMKEQLEEAEATVLNFFDANCQLSESVERALLSRSSGMDMNVVDHGSGVRRRIMDQARRESEKVAELQLEVQKMQLLLMKLNDEVEKEMRVELRTAQMSEKKTSVLLKDFLHVRMRTNLKRKKGQFCSCVQLPTRAK</sequence>
<gene>
    <name evidence="6" type="ORF">SAY87_016372</name>
</gene>
<dbReference type="PANTHER" id="PTHR32258:SF32">
    <property type="entry name" value="PROTEIN NETWORKED 1D"/>
    <property type="match status" value="1"/>
</dbReference>
<keyword evidence="7" id="KW-1185">Reference proteome</keyword>
<comment type="caution">
    <text evidence="6">The sequence shown here is derived from an EMBL/GenBank/DDBJ whole genome shotgun (WGS) entry which is preliminary data.</text>
</comment>
<feature type="coiled-coil region" evidence="3">
    <location>
        <begin position="688"/>
        <end position="715"/>
    </location>
</feature>
<name>A0AAN7L6P8_9MYRT</name>
<feature type="coiled-coil region" evidence="3">
    <location>
        <begin position="319"/>
        <end position="388"/>
    </location>
</feature>
<dbReference type="GO" id="GO:0051015">
    <property type="term" value="F:actin filament binding"/>
    <property type="evidence" value="ECO:0007669"/>
    <property type="project" value="TreeGrafter"/>
</dbReference>
<dbReference type="InterPro" id="IPR051861">
    <property type="entry name" value="NET_actin-binding_domain"/>
</dbReference>
<reference evidence="6 7" key="1">
    <citation type="journal article" date="2023" name="Hortic Res">
        <title>Pangenome of water caltrop reveals structural variations and asymmetric subgenome divergence after allopolyploidization.</title>
        <authorList>
            <person name="Zhang X."/>
            <person name="Chen Y."/>
            <person name="Wang L."/>
            <person name="Yuan Y."/>
            <person name="Fang M."/>
            <person name="Shi L."/>
            <person name="Lu R."/>
            <person name="Comes H.P."/>
            <person name="Ma Y."/>
            <person name="Chen Y."/>
            <person name="Huang G."/>
            <person name="Zhou Y."/>
            <person name="Zheng Z."/>
            <person name="Qiu Y."/>
        </authorList>
    </citation>
    <scope>NUCLEOTIDE SEQUENCE [LARGE SCALE GENOMIC DNA]</scope>
    <source>
        <tissue evidence="6">Roots</tissue>
    </source>
</reference>
<dbReference type="Pfam" id="PF07765">
    <property type="entry name" value="KIP1"/>
    <property type="match status" value="1"/>
</dbReference>
<evidence type="ECO:0000259" key="5">
    <source>
        <dbReference type="PROSITE" id="PS51774"/>
    </source>
</evidence>
<dbReference type="Proteomes" id="UP001345219">
    <property type="component" value="Chromosome 13"/>
</dbReference>
<feature type="coiled-coil region" evidence="3">
    <location>
        <begin position="562"/>
        <end position="645"/>
    </location>
</feature>
<dbReference type="InterPro" id="IPR011684">
    <property type="entry name" value="NAB"/>
</dbReference>
<proteinExistence type="inferred from homology"/>
<dbReference type="EMBL" id="JAXIOK010000001">
    <property type="protein sequence ID" value="KAK4780266.1"/>
    <property type="molecule type" value="Genomic_DNA"/>
</dbReference>
<organism evidence="6 7">
    <name type="scientific">Trapa incisa</name>
    <dbReference type="NCBI Taxonomy" id="236973"/>
    <lineage>
        <taxon>Eukaryota</taxon>
        <taxon>Viridiplantae</taxon>
        <taxon>Streptophyta</taxon>
        <taxon>Embryophyta</taxon>
        <taxon>Tracheophyta</taxon>
        <taxon>Spermatophyta</taxon>
        <taxon>Magnoliopsida</taxon>
        <taxon>eudicotyledons</taxon>
        <taxon>Gunneridae</taxon>
        <taxon>Pentapetalae</taxon>
        <taxon>rosids</taxon>
        <taxon>malvids</taxon>
        <taxon>Myrtales</taxon>
        <taxon>Lythraceae</taxon>
        <taxon>Trapa</taxon>
    </lineage>
</organism>
<feature type="region of interest" description="Disordered" evidence="4">
    <location>
        <begin position="1008"/>
        <end position="1029"/>
    </location>
</feature>
<keyword evidence="1 3" id="KW-0175">Coiled coil</keyword>
<protein>
    <recommendedName>
        <fullName evidence="5">NAB domain-containing protein</fullName>
    </recommendedName>
</protein>
<feature type="coiled-coil region" evidence="3">
    <location>
        <begin position="452"/>
        <end position="532"/>
    </location>
</feature>
<feature type="coiled-coil region" evidence="3">
    <location>
        <begin position="140"/>
        <end position="256"/>
    </location>
</feature>
<evidence type="ECO:0000256" key="2">
    <source>
        <dbReference type="ARBA" id="ARBA00038006"/>
    </source>
</evidence>
<evidence type="ECO:0000313" key="6">
    <source>
        <dbReference type="EMBL" id="KAK4780266.1"/>
    </source>
</evidence>
<feature type="region of interest" description="Disordered" evidence="4">
    <location>
        <begin position="960"/>
        <end position="979"/>
    </location>
</feature>
<dbReference type="GO" id="GO:0005886">
    <property type="term" value="C:plasma membrane"/>
    <property type="evidence" value="ECO:0007669"/>
    <property type="project" value="TreeGrafter"/>
</dbReference>
<dbReference type="PROSITE" id="PS51774">
    <property type="entry name" value="NAB"/>
    <property type="match status" value="1"/>
</dbReference>
<evidence type="ECO:0000256" key="3">
    <source>
        <dbReference type="SAM" id="Coils"/>
    </source>
</evidence>
<evidence type="ECO:0000256" key="4">
    <source>
        <dbReference type="SAM" id="MobiDB-lite"/>
    </source>
</evidence>
<evidence type="ECO:0000313" key="7">
    <source>
        <dbReference type="Proteomes" id="UP001345219"/>
    </source>
</evidence>
<accession>A0AAN7L6P8</accession>
<dbReference type="PANTHER" id="PTHR32258">
    <property type="entry name" value="PROTEIN NETWORKED 4A"/>
    <property type="match status" value="1"/>
</dbReference>